<dbReference type="Proteomes" id="UP000035909">
    <property type="component" value="Unassembled WGS sequence"/>
</dbReference>
<proteinExistence type="predicted"/>
<evidence type="ECO:0000313" key="2">
    <source>
        <dbReference type="EMBL" id="KLV10960.1"/>
    </source>
</evidence>
<protein>
    <recommendedName>
        <fullName evidence="4">Tyr recombinase domain-containing protein</fullName>
    </recommendedName>
</protein>
<organism evidence="2 3">
    <name type="scientific">Photobacterium ganghwense</name>
    <dbReference type="NCBI Taxonomy" id="320778"/>
    <lineage>
        <taxon>Bacteria</taxon>
        <taxon>Pseudomonadati</taxon>
        <taxon>Pseudomonadota</taxon>
        <taxon>Gammaproteobacteria</taxon>
        <taxon>Vibrionales</taxon>
        <taxon>Vibrionaceae</taxon>
        <taxon>Photobacterium</taxon>
    </lineage>
</organism>
<accession>A0A0J1HH64</accession>
<dbReference type="Gene3D" id="1.10.443.10">
    <property type="entry name" value="Intergrase catalytic core"/>
    <property type="match status" value="1"/>
</dbReference>
<comment type="caution">
    <text evidence="2">The sequence shown here is derived from an EMBL/GenBank/DDBJ whole genome shotgun (WGS) entry which is preliminary data.</text>
</comment>
<dbReference type="STRING" id="320778.ABT57_03410"/>
<dbReference type="GO" id="GO:0006310">
    <property type="term" value="P:DNA recombination"/>
    <property type="evidence" value="ECO:0007669"/>
    <property type="project" value="UniProtKB-KW"/>
</dbReference>
<evidence type="ECO:0000256" key="1">
    <source>
        <dbReference type="ARBA" id="ARBA00023172"/>
    </source>
</evidence>
<dbReference type="AlphaFoldDB" id="A0A0J1HH64"/>
<evidence type="ECO:0000313" key="3">
    <source>
        <dbReference type="Proteomes" id="UP000035909"/>
    </source>
</evidence>
<dbReference type="GO" id="GO:0015074">
    <property type="term" value="P:DNA integration"/>
    <property type="evidence" value="ECO:0007669"/>
    <property type="project" value="InterPro"/>
</dbReference>
<dbReference type="PATRIC" id="fig|320778.3.peg.736"/>
<dbReference type="GO" id="GO:0003677">
    <property type="term" value="F:DNA binding"/>
    <property type="evidence" value="ECO:0007669"/>
    <property type="project" value="InterPro"/>
</dbReference>
<keyword evidence="1" id="KW-0233">DNA recombination</keyword>
<gene>
    <name evidence="2" type="ORF">ABT57_03410</name>
</gene>
<dbReference type="InterPro" id="IPR013762">
    <property type="entry name" value="Integrase-like_cat_sf"/>
</dbReference>
<name>A0A0J1HH64_9GAMM</name>
<sequence length="679" mass="76557">MSRNPIVMEVYPPSDLSSVKPADDMVVTINKDGSPKSIFRDDIWDYSATSSTIRLLNFRAKVENITPADGVRVESRHKFDIANEFLKTLTLHWISVLGGCSMSKLNGDVTAVSFLIRYCLDYGIPPRNIFSTPDAIDFLTSRASTTKQTGLLLGKIQRIADTATALSNNMFWQAVRPSIEFIDRLKRTREKFPETTESVQTLLIPSEIYQSVLKKTIEDLDCFLQHEKAIKLVFSLRSIARDKGVELDRGLVATAITRHQSGRIQYYWRKLLRENVDASKAFKELYQAGISKSESWAGLVEKLRGWQLRCAILISAFTGMRKSELLAIPLNGLKTINTENGPIPVVWSTTSKLEPNGVPRFTKWVTCSAVEAAFKVAKIITEGVLEWSGDRRIMDIQEQEMPLFLSIEHGIRGIPHRQFRLTTATFCLKRINEDIYKKELEITAQDIAEISWFLYGESVPNVIKQGKAWPLAFHQFRRSMTVYAAASGMVSYPVLKAQLKHISMVMTVYYSDSNSRAINILGDENEIKALRAEWSDAKARAEANSFFTVLESDQPLEGIAGKRLKAQKDRDELPQFLKNREYTKQAVKKGKFRYRPTLVGGCVSVAACNKGAGVLASACISCENAVFLPGSRAALEQTKEFYEAQLAEGAPKRARQEYEANIKQIDRFLQRLIESEEIT</sequence>
<dbReference type="SUPFAM" id="SSF56349">
    <property type="entry name" value="DNA breaking-rejoining enzymes"/>
    <property type="match status" value="1"/>
</dbReference>
<reference evidence="2 3" key="1">
    <citation type="submission" date="2015-05" db="EMBL/GenBank/DDBJ databases">
        <title>Photobacterium galathea sp. nov.</title>
        <authorList>
            <person name="Machado H."/>
            <person name="Gram L."/>
        </authorList>
    </citation>
    <scope>NUCLEOTIDE SEQUENCE [LARGE SCALE GENOMIC DNA]</scope>
    <source>
        <strain evidence="2 3">DSM 22954</strain>
    </source>
</reference>
<keyword evidence="3" id="KW-1185">Reference proteome</keyword>
<dbReference type="InterPro" id="IPR011010">
    <property type="entry name" value="DNA_brk_join_enz"/>
</dbReference>
<evidence type="ECO:0008006" key="4">
    <source>
        <dbReference type="Google" id="ProtNLM"/>
    </source>
</evidence>
<dbReference type="EMBL" id="LDOU01000004">
    <property type="protein sequence ID" value="KLV10960.1"/>
    <property type="molecule type" value="Genomic_DNA"/>
</dbReference>